<reference evidence="15" key="2">
    <citation type="journal article" date="2016" name="G3 (Bethesda)">
        <title>Genome Evolution in Three Species of Cactophilic Drosophila.</title>
        <authorList>
            <person name="Sanchez-Flores A."/>
            <person name="Penazola F."/>
            <person name="Carpinteyro-Ponce J."/>
            <person name="Nazario-Yepiz N."/>
            <person name="Abreu-Goodger C."/>
            <person name="Machado C.A."/>
            <person name="Markow T.A."/>
        </authorList>
    </citation>
    <scope>NUCLEOTIDE SEQUENCE [LARGE SCALE GENOMIC DNA]</scope>
</reference>
<evidence type="ECO:0000313" key="16">
    <source>
        <dbReference type="RefSeq" id="XP_017864615.1"/>
    </source>
</evidence>
<dbReference type="PANTHER" id="PTHR11923">
    <property type="entry name" value="SCAVENGER RECEPTOR CLASS B TYPE-1 SR-B1"/>
    <property type="match status" value="1"/>
</dbReference>
<keyword evidence="4" id="KW-1003">Cell membrane</keyword>
<feature type="compositionally biased region" description="Low complexity" evidence="13">
    <location>
        <begin position="544"/>
        <end position="554"/>
    </location>
</feature>
<name>A0ABM1PBM9_DROAR</name>
<feature type="transmembrane region" description="Helical" evidence="14">
    <location>
        <begin position="461"/>
        <end position="483"/>
    </location>
</feature>
<evidence type="ECO:0000256" key="6">
    <source>
        <dbReference type="ARBA" id="ARBA00022989"/>
    </source>
</evidence>
<keyword evidence="8" id="KW-1015">Disulfide bond</keyword>
<keyword evidence="7 14" id="KW-0472">Membrane</keyword>
<comment type="similarity">
    <text evidence="3">Belongs to the CD36 family.</text>
</comment>
<evidence type="ECO:0000256" key="7">
    <source>
        <dbReference type="ARBA" id="ARBA00023136"/>
    </source>
</evidence>
<keyword evidence="15" id="KW-1185">Reference proteome</keyword>
<reference evidence="16" key="3">
    <citation type="submission" date="2025-08" db="UniProtKB">
        <authorList>
            <consortium name="RefSeq"/>
        </authorList>
    </citation>
    <scope>IDENTIFICATION</scope>
    <source>
        <tissue evidence="16">Whole organism</tissue>
    </source>
</reference>
<evidence type="ECO:0000256" key="9">
    <source>
        <dbReference type="ARBA" id="ARBA00023170"/>
    </source>
</evidence>
<feature type="region of interest" description="Disordered" evidence="13">
    <location>
        <begin position="508"/>
        <end position="554"/>
    </location>
</feature>
<reference evidence="15" key="1">
    <citation type="journal article" date="1997" name="Nucleic Acids Res.">
        <title>tRNAscan-SE: a program for improved detection of transfer RNA genes in genomic sequence.</title>
        <authorList>
            <person name="Lowe T.M."/>
            <person name="Eddy S.R."/>
        </authorList>
    </citation>
    <scope>NUCLEOTIDE SEQUENCE [LARGE SCALE GENOMIC DNA]</scope>
</reference>
<dbReference type="RefSeq" id="XP_017864615.1">
    <property type="nucleotide sequence ID" value="XM_018009126.1"/>
</dbReference>
<keyword evidence="5 14" id="KW-0812">Transmembrane</keyword>
<dbReference type="GeneID" id="108614908"/>
<dbReference type="PRINTS" id="PR01609">
    <property type="entry name" value="CD36FAMILY"/>
</dbReference>
<evidence type="ECO:0000256" key="2">
    <source>
        <dbReference type="ARBA" id="ARBA00004651"/>
    </source>
</evidence>
<accession>A0ABM1PBM9</accession>
<feature type="transmembrane region" description="Helical" evidence="14">
    <location>
        <begin position="565"/>
        <end position="584"/>
    </location>
</feature>
<feature type="compositionally biased region" description="Basic and acidic residues" evidence="13">
    <location>
        <begin position="523"/>
        <end position="534"/>
    </location>
</feature>
<dbReference type="Pfam" id="PF01130">
    <property type="entry name" value="CD36"/>
    <property type="match status" value="2"/>
</dbReference>
<keyword evidence="9" id="KW-0675">Receptor</keyword>
<evidence type="ECO:0000256" key="1">
    <source>
        <dbReference type="ARBA" id="ARBA00004189"/>
    </source>
</evidence>
<evidence type="ECO:0000256" key="3">
    <source>
        <dbReference type="ARBA" id="ARBA00010532"/>
    </source>
</evidence>
<evidence type="ECO:0000313" key="15">
    <source>
        <dbReference type="Proteomes" id="UP000694904"/>
    </source>
</evidence>
<proteinExistence type="inferred from homology"/>
<dbReference type="InterPro" id="IPR002159">
    <property type="entry name" value="CD36_fam"/>
</dbReference>
<feature type="transmembrane region" description="Helical" evidence="14">
    <location>
        <begin position="20"/>
        <end position="49"/>
    </location>
</feature>
<dbReference type="Proteomes" id="UP000694904">
    <property type="component" value="Chromosome 5"/>
</dbReference>
<dbReference type="PRINTS" id="PR01610">
    <property type="entry name" value="CD36ANTIGEN"/>
</dbReference>
<evidence type="ECO:0000256" key="4">
    <source>
        <dbReference type="ARBA" id="ARBA00022475"/>
    </source>
</evidence>
<keyword evidence="10" id="KW-0325">Glycoprotein</keyword>
<gene>
    <name evidence="16" type="primary">LOC108614908</name>
</gene>
<evidence type="ECO:0000256" key="13">
    <source>
        <dbReference type="SAM" id="MobiDB-lite"/>
    </source>
</evidence>
<evidence type="ECO:0000256" key="14">
    <source>
        <dbReference type="SAM" id="Phobius"/>
    </source>
</evidence>
<organism evidence="15 16">
    <name type="scientific">Drosophila arizonae</name>
    <name type="common">Fruit fly</name>
    <dbReference type="NCBI Taxonomy" id="7263"/>
    <lineage>
        <taxon>Eukaryota</taxon>
        <taxon>Metazoa</taxon>
        <taxon>Ecdysozoa</taxon>
        <taxon>Arthropoda</taxon>
        <taxon>Hexapoda</taxon>
        <taxon>Insecta</taxon>
        <taxon>Pterygota</taxon>
        <taxon>Neoptera</taxon>
        <taxon>Endopterygota</taxon>
        <taxon>Diptera</taxon>
        <taxon>Brachycera</taxon>
        <taxon>Muscomorpha</taxon>
        <taxon>Ephydroidea</taxon>
        <taxon>Drosophilidae</taxon>
        <taxon>Drosophila</taxon>
    </lineage>
</organism>
<sequence length="1069" mass="121363">MNGPKHKLCTKLSSTYLRKWWITIIIAVLLLIGGVLVACEFSVLINAIVDRMIALRPGSKTFGWWAKPPVEPHISLYVYNVTNADDFLSNGSKAIVDEVGPYVYTETWEKVNIVENDNGTLSYNLRKIYKFREDLSAGPEDDVVIVPNIPMLSATSQSKHAARFLRLAMASIMDILKIKPFVQVSVGQLLWGYEDPLLKLAKDVVPKEQKLPYEEFGLLYGKNGTSSDRVTVFTGTENIKQYGIIDKFNGKTHLPHWTTDNCNRLDGTDGSIFPPHITKDRMLEVYDKDLCRLLPLVFEREVDTPNNVPAYRFTPPEWVFADVESHPDNMCYCPAGKPSCSPNGLFNVSLCQYDSPIMLSFPHFYLADDSLRTQVEGISPPMKERHQFYFDVQPTTGTTLRVSARIQINLAVSQVFDIKQVANFPDIIFPILWFEEGIDSLPNEVTDMMRFAENVPPKIRVVLIVSLCTLGLVLLLLSTFCLIRNSHRQSTLHLEGSNYLATAQVDMNKKQNKENPPNGRLLKSNESRDLKSADAQHSNPTAPPASVSRPSGGSASSSAMGPTCFWLKIVAIALFGLLNIYLFVISCGVNYQYAMAQEQVRFREEMPTMDSWVNSPFGKLKSYLFNVTNGPEFLSGRDARIKLQQIGPIVYKIVGYNDILNRTASSVTYRKHRYRHIEFVPEESVSPDILNKTIVQFNSFLLGAAAKYCQIPFTSMGFNALTLGEQVFMTGSIYYFLWEFTRPALELFGKMLPLATNCGTLYNALKEKEEIYTVNIGTEVGMENFFRIQNLNGELRIQERVKDNPRNLGDSCPINVADTLDNSLYPLFLERNSSLSILATESCRVLPLRYQRDQEHDGMNSYRFTLLQANETAPKCMDSTYGVKLPRGMFDVSKCVINDAPSAFSMPHFYGSSYDWRQHFEGLSPNADEHEPFILLEPNTGIPINEKYRFQSNTPLPDFSSYSRKLTRLSNMIVPVFWYEFDMDHLPAHVLYIIRFNVHWLPHLQPYLMALQLLCALWCVLSLARRCSRSRSYGELYRKLCGAPVVQLETILNPRPQHEPKLTTELALK</sequence>
<keyword evidence="6 14" id="KW-1133">Transmembrane helix</keyword>
<comment type="subcellular location">
    <subcellularLocation>
        <location evidence="2">Cell membrane</location>
        <topology evidence="2">Multi-pass membrane protein</topology>
    </subcellularLocation>
    <subcellularLocation>
        <location evidence="1">Membrane</location>
        <location evidence="1">Caveola</location>
        <topology evidence="1">Multi-pass membrane protein</topology>
    </subcellularLocation>
</comment>
<evidence type="ECO:0000256" key="11">
    <source>
        <dbReference type="ARBA" id="ARBA00040821"/>
    </source>
</evidence>
<evidence type="ECO:0000256" key="10">
    <source>
        <dbReference type="ARBA" id="ARBA00023180"/>
    </source>
</evidence>
<evidence type="ECO:0000256" key="12">
    <source>
        <dbReference type="ARBA" id="ARBA00042244"/>
    </source>
</evidence>
<protein>
    <recommendedName>
        <fullName evidence="11">Scavenger receptor class B member 1</fullName>
    </recommendedName>
    <alternativeName>
        <fullName evidence="12">SR-BI</fullName>
    </alternativeName>
</protein>
<evidence type="ECO:0000256" key="8">
    <source>
        <dbReference type="ARBA" id="ARBA00023157"/>
    </source>
</evidence>
<evidence type="ECO:0000256" key="5">
    <source>
        <dbReference type="ARBA" id="ARBA00022692"/>
    </source>
</evidence>
<dbReference type="PANTHER" id="PTHR11923:SF110">
    <property type="entry name" value="SCAVENGER RECEPTOR CLASS B MEMBER 1"/>
    <property type="match status" value="1"/>
</dbReference>
<dbReference type="InterPro" id="IPR005428">
    <property type="entry name" value="CD36/SCARB1/SNMP1"/>
</dbReference>